<proteinExistence type="predicted"/>
<evidence type="ECO:0000313" key="1">
    <source>
        <dbReference type="EMBL" id="QHU30700.1"/>
    </source>
</evidence>
<organism evidence="1">
    <name type="scientific">viral metagenome</name>
    <dbReference type="NCBI Taxonomy" id="1070528"/>
    <lineage>
        <taxon>unclassified sequences</taxon>
        <taxon>metagenomes</taxon>
        <taxon>organismal metagenomes</taxon>
    </lineage>
</organism>
<dbReference type="AlphaFoldDB" id="A0A6C0LJZ5"/>
<dbReference type="EMBL" id="MN740513">
    <property type="protein sequence ID" value="QHU30700.1"/>
    <property type="molecule type" value="Genomic_DNA"/>
</dbReference>
<name>A0A6C0LJZ5_9ZZZZ</name>
<sequence>MCLRLSKIIFFLILKRKRAPYVLSIIIYEFKRYSIKYILKCINISIDNTYAIECFKNIYNNYEEHLQLQREKCKTSKDKWLDQETRHFIIGQDKWGGWGGWGRRGGWRWWGWDGVGVVGWRVAVNVDEHWLQRNVINHREFHDIMEIIAYEIPQEDYKVAIELDSGKEIS</sequence>
<accession>A0A6C0LJZ5</accession>
<protein>
    <submittedName>
        <fullName evidence="1">Uncharacterized protein</fullName>
    </submittedName>
</protein>
<reference evidence="1" key="1">
    <citation type="journal article" date="2020" name="Nature">
        <title>Giant virus diversity and host interactions through global metagenomics.</title>
        <authorList>
            <person name="Schulz F."/>
            <person name="Roux S."/>
            <person name="Paez-Espino D."/>
            <person name="Jungbluth S."/>
            <person name="Walsh D.A."/>
            <person name="Denef V.J."/>
            <person name="McMahon K.D."/>
            <person name="Konstantinidis K.T."/>
            <person name="Eloe-Fadrosh E.A."/>
            <person name="Kyrpides N.C."/>
            <person name="Woyke T."/>
        </authorList>
    </citation>
    <scope>NUCLEOTIDE SEQUENCE</scope>
    <source>
        <strain evidence="1">GVMAG-M-3300027833-19</strain>
    </source>
</reference>